<dbReference type="EMBL" id="JH413809">
    <property type="protein sequence ID" value="EHL31762.1"/>
    <property type="molecule type" value="Genomic_DNA"/>
</dbReference>
<sequence>MKTKSAFFSRSLSESSLTVDDFDQFFRGMLLEAYEQRFNSVADARFYLKIQGMDLDTAITTFLLMEKMGSLTTSIVNSLFFPIGCGDVTNTFCSTIIGHEMYTPNEQRSNAIEDLQCKLAINLPKLIRLDIPGHSYVLLASEQKKRRCLGIHLSIEHCNGNGR</sequence>
<keyword evidence="2" id="KW-1185">Reference proteome</keyword>
<dbReference type="Proteomes" id="UP000002770">
    <property type="component" value="Unassembled WGS sequence"/>
</dbReference>
<dbReference type="AlphaFoldDB" id="G9ELV4"/>
<reference evidence="1 2" key="1">
    <citation type="journal article" date="2011" name="BMC Genomics">
        <title>Insight into cross-talk between intra-amoebal pathogens.</title>
        <authorList>
            <person name="Gimenez G."/>
            <person name="Bertelli C."/>
            <person name="Moliner C."/>
            <person name="Robert C."/>
            <person name="Raoult D."/>
            <person name="Fournier P.E."/>
            <person name="Greub G."/>
        </authorList>
    </citation>
    <scope>NUCLEOTIDE SEQUENCE [LARGE SCALE GENOMIC DNA]</scope>
    <source>
        <strain evidence="1 2">LLAP12</strain>
    </source>
</reference>
<accession>G9ELV4</accession>
<dbReference type="STRING" id="658187.LDG_6214"/>
<name>G9ELV4_9GAMM</name>
<dbReference type="eggNOG" id="ENOG5031F1K">
    <property type="taxonomic scope" value="Bacteria"/>
</dbReference>
<dbReference type="HOGENOM" id="CLU_1625018_0_0_6"/>
<dbReference type="RefSeq" id="WP_006870151.1">
    <property type="nucleotide sequence ID" value="NZ_JH413809.1"/>
</dbReference>
<organism evidence="1 2">
    <name type="scientific">Legionella drancourtii LLAP12</name>
    <dbReference type="NCBI Taxonomy" id="658187"/>
    <lineage>
        <taxon>Bacteria</taxon>
        <taxon>Pseudomonadati</taxon>
        <taxon>Pseudomonadota</taxon>
        <taxon>Gammaproteobacteria</taxon>
        <taxon>Legionellales</taxon>
        <taxon>Legionellaceae</taxon>
        <taxon>Legionella</taxon>
    </lineage>
</organism>
<proteinExistence type="predicted"/>
<dbReference type="InParanoid" id="G9ELV4"/>
<protein>
    <submittedName>
        <fullName evidence="1">Uncharacterized protein</fullName>
    </submittedName>
</protein>
<evidence type="ECO:0000313" key="2">
    <source>
        <dbReference type="Proteomes" id="UP000002770"/>
    </source>
</evidence>
<evidence type="ECO:0000313" key="1">
    <source>
        <dbReference type="EMBL" id="EHL31762.1"/>
    </source>
</evidence>
<gene>
    <name evidence="1" type="ORF">LDG_6214</name>
</gene>